<dbReference type="PATRIC" id="fig|1299334.3.peg.5390"/>
<evidence type="ECO:0000313" key="2">
    <source>
        <dbReference type="EMBL" id="EUA32865.1"/>
    </source>
</evidence>
<feature type="compositionally biased region" description="Low complexity" evidence="1">
    <location>
        <begin position="95"/>
        <end position="109"/>
    </location>
</feature>
<protein>
    <submittedName>
        <fullName evidence="2">Putative linear gramicidin synthetase subunit B</fullName>
    </submittedName>
</protein>
<proteinExistence type="predicted"/>
<sequence>MSWGLTGNCGMWAAPTSRSRSGLSHRARRHPGRAGRAGRCDAGGGDRPRGPPRRQASSRLRRRQRRPVPDPRRAGPAAARLHGARGGDGARRAAAHPQRQTRPARPARTALHRRRPLPAPATPTEQILADIYAQVLALQRVGVEESFSISAAIRCPRCG</sequence>
<dbReference type="EMBL" id="JAOB01000050">
    <property type="protein sequence ID" value="EUA32865.1"/>
    <property type="molecule type" value="Genomic_DNA"/>
</dbReference>
<organism evidence="2">
    <name type="scientific">Mycobacterium xenopi 4042</name>
    <dbReference type="NCBI Taxonomy" id="1299334"/>
    <lineage>
        <taxon>Bacteria</taxon>
        <taxon>Bacillati</taxon>
        <taxon>Actinomycetota</taxon>
        <taxon>Actinomycetes</taxon>
        <taxon>Mycobacteriales</taxon>
        <taxon>Mycobacteriaceae</taxon>
        <taxon>Mycobacterium</taxon>
    </lineage>
</organism>
<accession>X8AQ09</accession>
<feature type="region of interest" description="Disordered" evidence="1">
    <location>
        <begin position="1"/>
        <end position="120"/>
    </location>
</feature>
<feature type="compositionally biased region" description="Basic residues" evidence="1">
    <location>
        <begin position="23"/>
        <end position="33"/>
    </location>
</feature>
<comment type="caution">
    <text evidence="2">The sequence shown here is derived from an EMBL/GenBank/DDBJ whole genome shotgun (WGS) entry which is preliminary data.</text>
</comment>
<evidence type="ECO:0000256" key="1">
    <source>
        <dbReference type="SAM" id="MobiDB-lite"/>
    </source>
</evidence>
<dbReference type="AlphaFoldDB" id="X8AQ09"/>
<reference evidence="2" key="1">
    <citation type="submission" date="2014-01" db="EMBL/GenBank/DDBJ databases">
        <authorList>
            <person name="Brown-Elliot B."/>
            <person name="Wallace R."/>
            <person name="Lenaerts A."/>
            <person name="Ordway D."/>
            <person name="DeGroote M.A."/>
            <person name="Parker T."/>
            <person name="Sizemore C."/>
            <person name="Tallon L.J."/>
            <person name="Sadzewicz L.K."/>
            <person name="Sengamalay N."/>
            <person name="Fraser C.M."/>
            <person name="Hine E."/>
            <person name="Shefchek K.A."/>
            <person name="Das S.P."/>
            <person name="Tettelin H."/>
        </authorList>
    </citation>
    <scope>NUCLEOTIDE SEQUENCE [LARGE SCALE GENOMIC DNA]</scope>
    <source>
        <strain evidence="2">4042</strain>
    </source>
</reference>
<gene>
    <name evidence="2" type="ORF">I553_8963</name>
</gene>
<name>X8AQ09_MYCXE</name>